<organism evidence="2 3">
    <name type="scientific">Kocuria soli</name>
    <dbReference type="NCBI Taxonomy" id="2485125"/>
    <lineage>
        <taxon>Bacteria</taxon>
        <taxon>Bacillati</taxon>
        <taxon>Actinomycetota</taxon>
        <taxon>Actinomycetes</taxon>
        <taxon>Micrococcales</taxon>
        <taxon>Micrococcaceae</taxon>
        <taxon>Kocuria</taxon>
    </lineage>
</organism>
<evidence type="ECO:0000256" key="1">
    <source>
        <dbReference type="SAM" id="MobiDB-lite"/>
    </source>
</evidence>
<name>A0A3N3ZMY4_9MICC</name>
<gene>
    <name evidence="2" type="ORF">EDL96_10650</name>
</gene>
<evidence type="ECO:0000313" key="2">
    <source>
        <dbReference type="EMBL" id="ROZ62151.1"/>
    </source>
</evidence>
<reference evidence="2 3" key="1">
    <citation type="submission" date="2018-10" db="EMBL/GenBank/DDBJ databases">
        <title>Kocuria sp. M5W7-7, whole genome shotgun sequence.</title>
        <authorList>
            <person name="Tuo L."/>
        </authorList>
    </citation>
    <scope>NUCLEOTIDE SEQUENCE [LARGE SCALE GENOMIC DNA]</scope>
    <source>
        <strain evidence="2 3">M5W7-7</strain>
    </source>
</reference>
<comment type="caution">
    <text evidence="2">The sequence shown here is derived from an EMBL/GenBank/DDBJ whole genome shotgun (WGS) entry which is preliminary data.</text>
</comment>
<proteinExistence type="predicted"/>
<feature type="region of interest" description="Disordered" evidence="1">
    <location>
        <begin position="145"/>
        <end position="164"/>
    </location>
</feature>
<protein>
    <submittedName>
        <fullName evidence="2">Uncharacterized protein</fullName>
    </submittedName>
</protein>
<keyword evidence="3" id="KW-1185">Reference proteome</keyword>
<dbReference type="EMBL" id="RKMF01000014">
    <property type="protein sequence ID" value="ROZ62151.1"/>
    <property type="molecule type" value="Genomic_DNA"/>
</dbReference>
<dbReference type="AlphaFoldDB" id="A0A3N3ZMY4"/>
<dbReference type="Proteomes" id="UP000270616">
    <property type="component" value="Unassembled WGS sequence"/>
</dbReference>
<sequence>MSRNSENPVPSFLGALPESIRRGAALDELHQDLLILEANPCGRWTGAVYVIDEENPGYRKTQDLDLLRILGSHPGAWSLEAAKFLALGMSATSPQARTVPAEIMVDVVGRRISALGMGAGFSQVVAKVKITRWIGALTEAAQNSAEGSLTGDIRPDVSAAQAGT</sequence>
<evidence type="ECO:0000313" key="3">
    <source>
        <dbReference type="Proteomes" id="UP000270616"/>
    </source>
</evidence>
<accession>A0A3N3ZMY4</accession>